<proteinExistence type="predicted"/>
<reference evidence="2" key="1">
    <citation type="submission" date="2020-08" db="EMBL/GenBank/DDBJ databases">
        <title>Bridging the membrane lipid divide: bacteria of the FCB group superphylum have the potential to synthesize archaeal ether lipids.</title>
        <authorList>
            <person name="Villanueva L."/>
            <person name="von Meijenfeldt F.A.B."/>
            <person name="Westbye A.B."/>
            <person name="Yadav S."/>
            <person name="Hopmans E.C."/>
            <person name="Dutilh B.E."/>
            <person name="Sinninghe Damste J.S."/>
        </authorList>
    </citation>
    <scope>NUCLEOTIDE SEQUENCE</scope>
    <source>
        <strain evidence="2">NIOZ-UU159</strain>
    </source>
</reference>
<feature type="transmembrane region" description="Helical" evidence="1">
    <location>
        <begin position="12"/>
        <end position="34"/>
    </location>
</feature>
<gene>
    <name evidence="2" type="ORF">NIOZUU159_00270</name>
</gene>
<feature type="transmembrane region" description="Helical" evidence="1">
    <location>
        <begin position="54"/>
        <end position="72"/>
    </location>
</feature>
<organism evidence="2">
    <name type="scientific">Virus NIOZ-UU159</name>
    <dbReference type="NCBI Taxonomy" id="2763270"/>
    <lineage>
        <taxon>Viruses</taxon>
    </lineage>
</organism>
<feature type="transmembrane region" description="Helical" evidence="1">
    <location>
        <begin position="561"/>
        <end position="584"/>
    </location>
</feature>
<protein>
    <submittedName>
        <fullName evidence="2">Uncharacterized protein</fullName>
    </submittedName>
</protein>
<keyword evidence="1" id="KW-0472">Membrane</keyword>
<feature type="transmembrane region" description="Helical" evidence="1">
    <location>
        <begin position="205"/>
        <end position="232"/>
    </location>
</feature>
<feature type="transmembrane region" description="Helical" evidence="1">
    <location>
        <begin position="252"/>
        <end position="272"/>
    </location>
</feature>
<keyword evidence="1" id="KW-1133">Transmembrane helix</keyword>
<evidence type="ECO:0000256" key="1">
    <source>
        <dbReference type="SAM" id="Phobius"/>
    </source>
</evidence>
<dbReference type="EMBL" id="MW030602">
    <property type="protein sequence ID" value="QPI16775.1"/>
    <property type="molecule type" value="Genomic_DNA"/>
</dbReference>
<name>A0A7S9SV21_9VIRU</name>
<evidence type="ECO:0000313" key="2">
    <source>
        <dbReference type="EMBL" id="QPI16775.1"/>
    </source>
</evidence>
<accession>A0A7S9SV21</accession>
<keyword evidence="1" id="KW-0812">Transmembrane</keyword>
<sequence>MDNENTTIVIGYIIYLIIALIFIITVIAIINYTLYSVYSINAIRKEYTYNNSPFFKLNTIYNYMLINYVYLLNKNKDIRYKRTNTFYIKNSGNFNEETSGKIFYDENNNNDFRDVIYYYDYSYIEKQIKKRNDDTYVYIKSPVDKKDKDDNGDIIYCKYEKINEDLGFFENISRYLWEFFSSFSLYDDKATYLYVHLNNRYYEMIIFVIFIIIFIFMIKVIITITSNLLSTIRDINISEEESIFRHIYNKKISAIIIIIFVLLYCMLHSTLYKKIFIENVYDRIYKMYNEILKIDLQVQSEISEIILFNNSDPDIQKLKKKSIDNLKYLSHNGYLDKRDTIVNFEDQTNDAETQIDLFTKKILLVNKKFNVGNYTKIYKLKEYIDECINYHCSNVSVCLGKSSAAIAAMAVNTTTMRGVEPVDKLLASQLFIIMVYMYVINNNKEDPYIILKLNKLIIGDILKVGDKNIDKDIEYTLTLRSLLYEKLDITDTRNQLNNIKYAIENQILKKYVDNKGKGKDYDLVYKNVIDLINKKIKTFVENVDNANNNLNFFMPVYFFNLYLALEIGVNFIVILIILYAMLYYDESTPELKEKIKETIEWIKVAKDEIETAIYGVI</sequence>